<dbReference type="GeneID" id="39874035"/>
<organism evidence="2 3">
    <name type="scientific">Babesia ovata</name>
    <dbReference type="NCBI Taxonomy" id="189622"/>
    <lineage>
        <taxon>Eukaryota</taxon>
        <taxon>Sar</taxon>
        <taxon>Alveolata</taxon>
        <taxon>Apicomplexa</taxon>
        <taxon>Aconoidasida</taxon>
        <taxon>Piroplasmida</taxon>
        <taxon>Babesiidae</taxon>
        <taxon>Babesia</taxon>
    </lineage>
</organism>
<dbReference type="OrthoDB" id="282383at2759"/>
<sequence>MLVCWNLRRIRLALACLSLCAAAQLEFLSAANQLPDSTASLNVGRIQFERGNSYSQIDETDGAFTFRTNNIQLKLTPDTFECLSKFKFDGTLSVNKVTSGDVGQWVLWNIDMFDPSKISPWMPGHISSCGRSVDFFLGGPCKLSRGRVNRFYFGIPQHSEIRLTGRVHFFDQWNGETLSLKVDKDVVWSQPHNWCPTLSNADCVRYGIDSCGQEYPDRISVG</sequence>
<accession>A0A2H6KBA5</accession>
<name>A0A2H6KBA5_9APIC</name>
<keyword evidence="1" id="KW-0732">Signal</keyword>
<evidence type="ECO:0000256" key="1">
    <source>
        <dbReference type="SAM" id="SignalP"/>
    </source>
</evidence>
<dbReference type="EMBL" id="BDSA01000002">
    <property type="protein sequence ID" value="GBE60265.1"/>
    <property type="molecule type" value="Genomic_DNA"/>
</dbReference>
<dbReference type="AlphaFoldDB" id="A0A2H6KBA5"/>
<dbReference type="VEuPathDB" id="PiroplasmaDB:BOVATA_017580"/>
<protein>
    <submittedName>
        <fullName evidence="2">Membrane protein, putative</fullName>
    </submittedName>
</protein>
<dbReference type="Proteomes" id="UP000236319">
    <property type="component" value="Unassembled WGS sequence"/>
</dbReference>
<comment type="caution">
    <text evidence="2">The sequence shown here is derived from an EMBL/GenBank/DDBJ whole genome shotgun (WGS) entry which is preliminary data.</text>
</comment>
<evidence type="ECO:0000313" key="3">
    <source>
        <dbReference type="Proteomes" id="UP000236319"/>
    </source>
</evidence>
<gene>
    <name evidence="2" type="ORF">BOVATA_017580</name>
</gene>
<feature type="signal peptide" evidence="1">
    <location>
        <begin position="1"/>
        <end position="22"/>
    </location>
</feature>
<proteinExistence type="predicted"/>
<keyword evidence="3" id="KW-1185">Reference proteome</keyword>
<reference evidence="2 3" key="1">
    <citation type="journal article" date="2017" name="BMC Genomics">
        <title>Whole-genome assembly of Babesia ovata and comparative genomics between closely related pathogens.</title>
        <authorList>
            <person name="Yamagishi J."/>
            <person name="Asada M."/>
            <person name="Hakimi H."/>
            <person name="Tanaka T.Q."/>
            <person name="Sugimoto C."/>
            <person name="Kawazu S."/>
        </authorList>
    </citation>
    <scope>NUCLEOTIDE SEQUENCE [LARGE SCALE GENOMIC DNA]</scope>
    <source>
        <strain evidence="2 3">Miyake</strain>
    </source>
</reference>
<dbReference type="RefSeq" id="XP_028866508.1">
    <property type="nucleotide sequence ID" value="XM_029010675.1"/>
</dbReference>
<evidence type="ECO:0000313" key="2">
    <source>
        <dbReference type="EMBL" id="GBE60265.1"/>
    </source>
</evidence>
<feature type="chain" id="PRO_5014194310" evidence="1">
    <location>
        <begin position="23"/>
        <end position="222"/>
    </location>
</feature>